<dbReference type="GO" id="GO:0046982">
    <property type="term" value="F:protein heterodimerization activity"/>
    <property type="evidence" value="ECO:0007669"/>
    <property type="project" value="InterPro"/>
</dbReference>
<organism evidence="2 3">
    <name type="scientific">Verticillium dahliae (strain VdLs.17 / ATCC MYA-4575 / FGSC 10137)</name>
    <name type="common">Verticillium wilt</name>
    <dbReference type="NCBI Taxonomy" id="498257"/>
    <lineage>
        <taxon>Eukaryota</taxon>
        <taxon>Fungi</taxon>
        <taxon>Dikarya</taxon>
        <taxon>Ascomycota</taxon>
        <taxon>Pezizomycotina</taxon>
        <taxon>Sordariomycetes</taxon>
        <taxon>Hypocreomycetidae</taxon>
        <taxon>Glomerellales</taxon>
        <taxon>Plectosphaerellaceae</taxon>
        <taxon>Verticillium</taxon>
    </lineage>
</organism>
<feature type="compositionally biased region" description="Polar residues" evidence="1">
    <location>
        <begin position="391"/>
        <end position="403"/>
    </location>
</feature>
<dbReference type="KEGG" id="vda:VDAG_01028"/>
<dbReference type="OrthoDB" id="2420608at2759"/>
<feature type="compositionally biased region" description="Polar residues" evidence="1">
    <location>
        <begin position="316"/>
        <end position="332"/>
    </location>
</feature>
<proteinExistence type="predicted"/>
<feature type="compositionally biased region" description="Polar residues" evidence="1">
    <location>
        <begin position="708"/>
        <end position="731"/>
    </location>
</feature>
<feature type="region of interest" description="Disordered" evidence="1">
    <location>
        <begin position="1"/>
        <end position="22"/>
    </location>
</feature>
<feature type="region of interest" description="Disordered" evidence="1">
    <location>
        <begin position="818"/>
        <end position="880"/>
    </location>
</feature>
<dbReference type="GO" id="GO:0042393">
    <property type="term" value="F:histone binding"/>
    <property type="evidence" value="ECO:0007669"/>
    <property type="project" value="InterPro"/>
</dbReference>
<dbReference type="HOGENOM" id="CLU_302851_0_0_1"/>
<gene>
    <name evidence="2" type="ORF">VDAG_01028</name>
</gene>
<feature type="compositionally biased region" description="Basic residues" evidence="1">
    <location>
        <begin position="361"/>
        <end position="380"/>
    </location>
</feature>
<dbReference type="GeneID" id="20702491"/>
<dbReference type="EMBL" id="DS572696">
    <property type="protein sequence ID" value="EGY17346.1"/>
    <property type="molecule type" value="Genomic_DNA"/>
</dbReference>
<feature type="compositionally biased region" description="Polar residues" evidence="1">
    <location>
        <begin position="513"/>
        <end position="524"/>
    </location>
</feature>
<keyword evidence="3" id="KW-1185">Reference proteome</keyword>
<feature type="compositionally biased region" description="Basic residues" evidence="1">
    <location>
        <begin position="1"/>
        <end position="10"/>
    </location>
</feature>
<dbReference type="Pfam" id="PF10384">
    <property type="entry name" value="Scm3"/>
    <property type="match status" value="1"/>
</dbReference>
<protein>
    <recommendedName>
        <fullName evidence="4">Centromere protein Scm3</fullName>
    </recommendedName>
</protein>
<evidence type="ECO:0000256" key="1">
    <source>
        <dbReference type="SAM" id="MobiDB-lite"/>
    </source>
</evidence>
<dbReference type="STRING" id="498257.G2WTA5"/>
<name>G2WTA5_VERDV</name>
<feature type="region of interest" description="Disordered" evidence="1">
    <location>
        <begin position="956"/>
        <end position="981"/>
    </location>
</feature>
<dbReference type="AlphaFoldDB" id="G2WTA5"/>
<dbReference type="RefSeq" id="XP_009648209.1">
    <property type="nucleotide sequence ID" value="XM_009649914.1"/>
</dbReference>
<reference evidence="2 3" key="1">
    <citation type="submission" date="2008-03" db="EMBL/GenBank/DDBJ databases">
        <title>The Genome Sequence of Verticillium dahliae VdLs.17.</title>
        <authorList>
            <consortium name="The Broad Institute Genome Sequencing Platform"/>
            <person name="Ma L.-J.J."/>
            <person name="Klosterman S.J."/>
            <person name="Subbarao K."/>
            <person name="Dobinson K."/>
            <person name="Veronese P."/>
            <person name="Kang S."/>
            <person name="Gold S.E."/>
            <person name="Young S."/>
            <person name="Jaffe D."/>
            <person name="Gnerre S."/>
            <person name="Berlin A."/>
            <person name="Heiman D."/>
            <person name="Hepburn T."/>
            <person name="Sykes S."/>
            <person name="Alvarado L."/>
            <person name="Kodira C.D."/>
            <person name="Lander E."/>
            <person name="Galagan J."/>
            <person name="Nusbaum C."/>
            <person name="Birren B."/>
        </authorList>
    </citation>
    <scope>NUCLEOTIDE SEQUENCE [LARGE SCALE GENOMIC DNA]</scope>
    <source>
        <strain evidence="3">VdLs.17 / ATCC MYA-4575 / FGSC 10137</strain>
    </source>
</reference>
<feature type="compositionally biased region" description="Acidic residues" evidence="1">
    <location>
        <begin position="736"/>
        <end position="745"/>
    </location>
</feature>
<feature type="compositionally biased region" description="Polar residues" evidence="1">
    <location>
        <begin position="850"/>
        <end position="864"/>
    </location>
</feature>
<evidence type="ECO:0000313" key="3">
    <source>
        <dbReference type="Proteomes" id="UP000001611"/>
    </source>
</evidence>
<feature type="region of interest" description="Disordered" evidence="1">
    <location>
        <begin position="258"/>
        <end position="441"/>
    </location>
</feature>
<dbReference type="GO" id="GO:0005634">
    <property type="term" value="C:nucleus"/>
    <property type="evidence" value="ECO:0007669"/>
    <property type="project" value="InterPro"/>
</dbReference>
<dbReference type="InterPro" id="IPR009072">
    <property type="entry name" value="Histone-fold"/>
</dbReference>
<feature type="region of interest" description="Disordered" evidence="1">
    <location>
        <begin position="116"/>
        <end position="234"/>
    </location>
</feature>
<dbReference type="eggNOG" id="ENOG502SCHT">
    <property type="taxonomic scope" value="Eukaryota"/>
</dbReference>
<feature type="region of interest" description="Disordered" evidence="1">
    <location>
        <begin position="458"/>
        <end position="501"/>
    </location>
</feature>
<feature type="compositionally biased region" description="Basic and acidic residues" evidence="1">
    <location>
        <begin position="334"/>
        <end position="354"/>
    </location>
</feature>
<dbReference type="OMA" id="VYHTPVK"/>
<feature type="compositionally biased region" description="Basic and acidic residues" evidence="1">
    <location>
        <begin position="133"/>
        <end position="154"/>
    </location>
</feature>
<accession>G2WTA5</accession>
<feature type="compositionally biased region" description="Polar residues" evidence="1">
    <location>
        <begin position="681"/>
        <end position="697"/>
    </location>
</feature>
<dbReference type="PANTHER" id="PTHR15992:SF5">
    <property type="entry name" value="HOLLIDAY JUNCTION RECOGNITION PROTEIN"/>
    <property type="match status" value="1"/>
</dbReference>
<feature type="compositionally biased region" description="Polar residues" evidence="1">
    <location>
        <begin position="746"/>
        <end position="780"/>
    </location>
</feature>
<evidence type="ECO:0008006" key="4">
    <source>
        <dbReference type="Google" id="ProtNLM"/>
    </source>
</evidence>
<feature type="compositionally biased region" description="Basic residues" evidence="1">
    <location>
        <begin position="781"/>
        <end position="802"/>
    </location>
</feature>
<dbReference type="InterPro" id="IPR018465">
    <property type="entry name" value="Scm3/HJURP"/>
</dbReference>
<dbReference type="InParanoid" id="G2WTA5"/>
<dbReference type="PANTHER" id="PTHR15992">
    <property type="entry name" value="HOLLIDAY JUNCTION RECOGNITION PROTEIN"/>
    <property type="match status" value="1"/>
</dbReference>
<dbReference type="Proteomes" id="UP000001611">
    <property type="component" value="Chromosome 1"/>
</dbReference>
<sequence length="1009" mass="108816">MEPPAKRQRLSHTPASRHQHEDDELDFEFENVDHQRDSGFQLAESRAFAAYKLKSTFEHIFEKYERDFTGIADEIDLRTGEIVVDNGHIQRLGLGGVDSVLEEDGGMLLEDAFMTSEEEGHEQGQPDFSSKPQPRDTSRAGEGEEESRASKDRQPPPPSPTQAAATSALQRREGPELSTPGGLGTEHRLSKLAFSRHAPPRSSPLSRGAWGPDHGATDPVWRTPRLPSPEFSDNFTSKFQATRYSVPAAENEESIWSLPPSDMVWPLSPYKPAPSPSSRHCKSPGRSAQSGQRRPSLVPADGHDEDEILSHVATGSAATSPSKSKVFQSAPKSQEVDGGNRGEAKQPNDSDHSHPGNSAKERKKPPAKAKGIRPVGRPRSKTAIPGVRISSRVNTTPPDQISQLHVELVTAKRGPSRPKKNTSNKAPELIPQHTIPESTLPVQVDELPRKSRFQQLVIELPRRPEPPGLTEVGDIACEPPPQSTERTDTPPMSQIKANASPARIEHVASSIPDSQALTSLSSSAPAIEPPTEVKPQETIDKASTEIYQRNEVDPSYEFSDEESGIPLAKGVVVPTTGKPDARSRSVQTPDLSNVALPRESEAAAAPEKTQAHAMEGEQRLVDLPIPEVSVLPGISKKGGDRTEVSTIQESMAGKAATPPQVKKPESAAQELPLNVAIDLPSQISNERTSRPTEQSETAIAVDSVPELPTNSSILPPLQQTSNDEQPTQKNTVLEVPDSDCLDENLESSLRKVSQPLASTQDKESAAQSPTLPLASESTCSSKKKKKKQKNKRKKTKDLHHKTSIPVLEEAQSAIVQLSQAPQAEADVVGADVPKSSPLAASNNEPEKQKNSTSKTATPQAQILTPQRPSPRRSILSLRPGDAEEDEISLIFDSWSTPRTGSALPPRVVDFSSIRKSTLAKLAGSSPLRSRGSIMSPAGLVTSGGGGSGLRFRTAREGFGGMSTPTKRKRLASPGSQAGSLIRTPGGQLRRCGVDGFSCDRDFCFTCLQG</sequence>
<feature type="region of interest" description="Disordered" evidence="1">
    <location>
        <begin position="554"/>
        <end position="805"/>
    </location>
</feature>
<feature type="region of interest" description="Disordered" evidence="1">
    <location>
        <begin position="513"/>
        <end position="538"/>
    </location>
</feature>
<evidence type="ECO:0000313" key="2">
    <source>
        <dbReference type="EMBL" id="EGY17346.1"/>
    </source>
</evidence>
<dbReference type="Gene3D" id="1.10.20.10">
    <property type="entry name" value="Histone, subunit A"/>
    <property type="match status" value="1"/>
</dbReference>